<evidence type="ECO:0000313" key="9">
    <source>
        <dbReference type="EMBL" id="MCM1989956.1"/>
    </source>
</evidence>
<evidence type="ECO:0000313" key="10">
    <source>
        <dbReference type="Proteomes" id="UP001056429"/>
    </source>
</evidence>
<dbReference type="PANTHER" id="PTHR34975:SF2">
    <property type="entry name" value="SPORE GERMINATION PROTEIN A2"/>
    <property type="match status" value="1"/>
</dbReference>
<evidence type="ECO:0000256" key="3">
    <source>
        <dbReference type="ARBA" id="ARBA00022448"/>
    </source>
</evidence>
<dbReference type="AlphaFoldDB" id="A0A9J6P0P2"/>
<name>A0A9J6P0P2_9CLOT</name>
<accession>A0A9J6P0P2</accession>
<dbReference type="Gene3D" id="1.20.1740.10">
    <property type="entry name" value="Amino acid/polyamine transporter I"/>
    <property type="match status" value="1"/>
</dbReference>
<dbReference type="InterPro" id="IPR004761">
    <property type="entry name" value="Spore_GerAB"/>
</dbReference>
<dbReference type="RefSeq" id="WP_250859004.1">
    <property type="nucleotide sequence ID" value="NZ_JAGSOJ010000002.1"/>
</dbReference>
<feature type="transmembrane region" description="Helical" evidence="8">
    <location>
        <begin position="306"/>
        <end position="325"/>
    </location>
</feature>
<comment type="subcellular location">
    <subcellularLocation>
        <location evidence="1">Membrane</location>
        <topology evidence="1">Multi-pass membrane protein</topology>
    </subcellularLocation>
</comment>
<keyword evidence="7 8" id="KW-0472">Membrane</keyword>
<organism evidence="9 10">
    <name type="scientific">Oceanirhabdus seepicola</name>
    <dbReference type="NCBI Taxonomy" id="2828781"/>
    <lineage>
        <taxon>Bacteria</taxon>
        <taxon>Bacillati</taxon>
        <taxon>Bacillota</taxon>
        <taxon>Clostridia</taxon>
        <taxon>Eubacteriales</taxon>
        <taxon>Clostridiaceae</taxon>
        <taxon>Oceanirhabdus</taxon>
    </lineage>
</organism>
<feature type="transmembrane region" description="Helical" evidence="8">
    <location>
        <begin position="331"/>
        <end position="354"/>
    </location>
</feature>
<feature type="transmembrane region" description="Helical" evidence="8">
    <location>
        <begin position="42"/>
        <end position="64"/>
    </location>
</feature>
<dbReference type="Proteomes" id="UP001056429">
    <property type="component" value="Unassembled WGS sequence"/>
</dbReference>
<evidence type="ECO:0000256" key="6">
    <source>
        <dbReference type="ARBA" id="ARBA00022989"/>
    </source>
</evidence>
<dbReference type="EMBL" id="JAGSOJ010000002">
    <property type="protein sequence ID" value="MCM1989956.1"/>
    <property type="molecule type" value="Genomic_DNA"/>
</dbReference>
<gene>
    <name evidence="9" type="ORF">KDK92_09400</name>
</gene>
<feature type="transmembrane region" description="Helical" evidence="8">
    <location>
        <begin position="270"/>
        <end position="294"/>
    </location>
</feature>
<feature type="transmembrane region" description="Helical" evidence="8">
    <location>
        <begin position="221"/>
        <end position="242"/>
    </location>
</feature>
<evidence type="ECO:0000256" key="1">
    <source>
        <dbReference type="ARBA" id="ARBA00004141"/>
    </source>
</evidence>
<feature type="transmembrane region" description="Helical" evidence="8">
    <location>
        <begin position="12"/>
        <end position="30"/>
    </location>
</feature>
<keyword evidence="3" id="KW-0813">Transport</keyword>
<evidence type="ECO:0000256" key="7">
    <source>
        <dbReference type="ARBA" id="ARBA00023136"/>
    </source>
</evidence>
<keyword evidence="5 8" id="KW-0812">Transmembrane</keyword>
<proteinExistence type="inferred from homology"/>
<dbReference type="NCBIfam" id="TIGR00912">
    <property type="entry name" value="2A0309"/>
    <property type="match status" value="1"/>
</dbReference>
<dbReference type="GO" id="GO:0009847">
    <property type="term" value="P:spore germination"/>
    <property type="evidence" value="ECO:0007669"/>
    <property type="project" value="InterPro"/>
</dbReference>
<reference evidence="9" key="1">
    <citation type="journal article" date="2021" name="mSystems">
        <title>Bacteria and Archaea Synergistically Convert Glycine Betaine to Biogenic Methane in the Formosa Cold Seep of the South China Sea.</title>
        <authorList>
            <person name="Li L."/>
            <person name="Zhang W."/>
            <person name="Zhang S."/>
            <person name="Song L."/>
            <person name="Sun Q."/>
            <person name="Zhang H."/>
            <person name="Xiang H."/>
            <person name="Dong X."/>
        </authorList>
    </citation>
    <scope>NUCLEOTIDE SEQUENCE</scope>
    <source>
        <strain evidence="9">ZWT</strain>
    </source>
</reference>
<dbReference type="Pfam" id="PF03845">
    <property type="entry name" value="Spore_permease"/>
    <property type="match status" value="1"/>
</dbReference>
<comment type="caution">
    <text evidence="9">The sequence shown here is derived from an EMBL/GenBank/DDBJ whole genome shotgun (WGS) entry which is preliminary data.</text>
</comment>
<keyword evidence="6 8" id="KW-1133">Transmembrane helix</keyword>
<evidence type="ECO:0000256" key="8">
    <source>
        <dbReference type="SAM" id="Phobius"/>
    </source>
</evidence>
<dbReference type="PANTHER" id="PTHR34975">
    <property type="entry name" value="SPORE GERMINATION PROTEIN A2"/>
    <property type="match status" value="1"/>
</dbReference>
<evidence type="ECO:0000256" key="4">
    <source>
        <dbReference type="ARBA" id="ARBA00022544"/>
    </source>
</evidence>
<keyword evidence="4" id="KW-0309">Germination</keyword>
<comment type="similarity">
    <text evidence="2">Belongs to the amino acid-polyamine-organocation (APC) superfamily. Spore germination protein (SGP) (TC 2.A.3.9) family.</text>
</comment>
<sequence length="363" mass="41495">MNIEKNNLLTPNQFTYLLIGFIVGAGVLTLPNELVKTAGQDAWMSVIIALIYPLYVVFISMYIINKHPKENVLILNKKYFGNLFGSILNFILMMQFMITYIVIIANTIIFSRVFIVSFLGPLKVAMIIVFLATYSAYKGPKGLGKMSELIFYLFIPVFLFSLSGLKYGSILNMQPMFGAGIENILKSTPQTAYSYSGWEAILLLFPYVNDVKCVKRCALKAVAICGIIYVWAVFISIFYLGIDIVPKSYWSLILVFESINIPIINNFRYIFMYIWMFLALRGAANYHFSVALFLNDFKKIELKKMCLLIYPLSLYLGFKFTDIFLKQKVVAFGLPFCISFNLIFFTVLALLIHLKGKKTKNYN</sequence>
<feature type="transmembrane region" description="Helical" evidence="8">
    <location>
        <begin position="84"/>
        <end position="109"/>
    </location>
</feature>
<keyword evidence="10" id="KW-1185">Reference proteome</keyword>
<feature type="transmembrane region" description="Helical" evidence="8">
    <location>
        <begin position="115"/>
        <end position="137"/>
    </location>
</feature>
<evidence type="ECO:0000256" key="5">
    <source>
        <dbReference type="ARBA" id="ARBA00022692"/>
    </source>
</evidence>
<protein>
    <submittedName>
        <fullName evidence="9">GerAB/ArcD/ProY family transporter</fullName>
    </submittedName>
</protein>
<reference evidence="9" key="2">
    <citation type="submission" date="2021-04" db="EMBL/GenBank/DDBJ databases">
        <authorList>
            <person name="Dong X."/>
        </authorList>
    </citation>
    <scope>NUCLEOTIDE SEQUENCE</scope>
    <source>
        <strain evidence="9">ZWT</strain>
    </source>
</reference>
<evidence type="ECO:0000256" key="2">
    <source>
        <dbReference type="ARBA" id="ARBA00007998"/>
    </source>
</evidence>
<dbReference type="GO" id="GO:0016020">
    <property type="term" value="C:membrane"/>
    <property type="evidence" value="ECO:0007669"/>
    <property type="project" value="UniProtKB-SubCell"/>
</dbReference>
<feature type="transmembrane region" description="Helical" evidence="8">
    <location>
        <begin position="149"/>
        <end position="170"/>
    </location>
</feature>